<keyword evidence="3" id="KW-1185">Reference proteome</keyword>
<accession>A0A5C3MX26</accession>
<dbReference type="OrthoDB" id="10251508at2759"/>
<organism evidence="2 3">
    <name type="scientific">Heliocybe sulcata</name>
    <dbReference type="NCBI Taxonomy" id="5364"/>
    <lineage>
        <taxon>Eukaryota</taxon>
        <taxon>Fungi</taxon>
        <taxon>Dikarya</taxon>
        <taxon>Basidiomycota</taxon>
        <taxon>Agaricomycotina</taxon>
        <taxon>Agaricomycetes</taxon>
        <taxon>Gloeophyllales</taxon>
        <taxon>Gloeophyllaceae</taxon>
        <taxon>Heliocybe</taxon>
    </lineage>
</organism>
<evidence type="ECO:0000313" key="3">
    <source>
        <dbReference type="Proteomes" id="UP000305948"/>
    </source>
</evidence>
<proteinExistence type="predicted"/>
<dbReference type="AlphaFoldDB" id="A0A5C3MX26"/>
<evidence type="ECO:0000313" key="2">
    <source>
        <dbReference type="EMBL" id="TFK48716.1"/>
    </source>
</evidence>
<feature type="domain" description="FIST" evidence="1">
    <location>
        <begin position="31"/>
        <end position="255"/>
    </location>
</feature>
<name>A0A5C3MX26_9AGAM</name>
<sequence length="331" mass="35019">MTVIHTSTSFFSKSEHLSRYLSRLPKAYGENILFFALAASKSSESELSALVSKLTSFAPLNVGCLSASVSSKPTLICCSLAVFDKSASAIFRSTIPGRAEPQVGRWHAFRKKGQTIPPPGTFSVGLKENIDWEDVWKRDVGSNDLPEGLNDLRPESVTGVTYFSDSSPEGLSNALNALPGADKLGLIASSTPFLTGRPFTLFHNGQIHSGGAVGVATTKSGTASSVEFNGLRAITPALTITGSDGNLVQELDGANPSGLLLNAIRKSGAGEGLAQNDEYFMGVLKDDELWQVYRIMSGDPSRGTMSLESGVAPPVGTSVKVILLTLPPPER</sequence>
<dbReference type="EMBL" id="ML213518">
    <property type="protein sequence ID" value="TFK48716.1"/>
    <property type="molecule type" value="Genomic_DNA"/>
</dbReference>
<gene>
    <name evidence="2" type="ORF">OE88DRAFT_1663806</name>
</gene>
<dbReference type="SMART" id="SM00897">
    <property type="entry name" value="FIST"/>
    <property type="match status" value="1"/>
</dbReference>
<dbReference type="InterPro" id="IPR013702">
    <property type="entry name" value="FIST_domain_N"/>
</dbReference>
<dbReference type="Pfam" id="PF08495">
    <property type="entry name" value="FIST"/>
    <property type="match status" value="1"/>
</dbReference>
<evidence type="ECO:0000259" key="1">
    <source>
        <dbReference type="SMART" id="SM00897"/>
    </source>
</evidence>
<protein>
    <recommendedName>
        <fullName evidence="1">FIST domain-containing protein</fullName>
    </recommendedName>
</protein>
<dbReference type="Proteomes" id="UP000305948">
    <property type="component" value="Unassembled WGS sequence"/>
</dbReference>
<reference evidence="2 3" key="1">
    <citation type="journal article" date="2019" name="Nat. Ecol. Evol.">
        <title>Megaphylogeny resolves global patterns of mushroom evolution.</title>
        <authorList>
            <person name="Varga T."/>
            <person name="Krizsan K."/>
            <person name="Foldi C."/>
            <person name="Dima B."/>
            <person name="Sanchez-Garcia M."/>
            <person name="Sanchez-Ramirez S."/>
            <person name="Szollosi G.J."/>
            <person name="Szarkandi J.G."/>
            <person name="Papp V."/>
            <person name="Albert L."/>
            <person name="Andreopoulos W."/>
            <person name="Angelini C."/>
            <person name="Antonin V."/>
            <person name="Barry K.W."/>
            <person name="Bougher N.L."/>
            <person name="Buchanan P."/>
            <person name="Buyck B."/>
            <person name="Bense V."/>
            <person name="Catcheside P."/>
            <person name="Chovatia M."/>
            <person name="Cooper J."/>
            <person name="Damon W."/>
            <person name="Desjardin D."/>
            <person name="Finy P."/>
            <person name="Geml J."/>
            <person name="Haridas S."/>
            <person name="Hughes K."/>
            <person name="Justo A."/>
            <person name="Karasinski D."/>
            <person name="Kautmanova I."/>
            <person name="Kiss B."/>
            <person name="Kocsube S."/>
            <person name="Kotiranta H."/>
            <person name="LaButti K.M."/>
            <person name="Lechner B.E."/>
            <person name="Liimatainen K."/>
            <person name="Lipzen A."/>
            <person name="Lukacs Z."/>
            <person name="Mihaltcheva S."/>
            <person name="Morgado L.N."/>
            <person name="Niskanen T."/>
            <person name="Noordeloos M.E."/>
            <person name="Ohm R.A."/>
            <person name="Ortiz-Santana B."/>
            <person name="Ovrebo C."/>
            <person name="Racz N."/>
            <person name="Riley R."/>
            <person name="Savchenko A."/>
            <person name="Shiryaev A."/>
            <person name="Soop K."/>
            <person name="Spirin V."/>
            <person name="Szebenyi C."/>
            <person name="Tomsovsky M."/>
            <person name="Tulloss R.E."/>
            <person name="Uehling J."/>
            <person name="Grigoriev I.V."/>
            <person name="Vagvolgyi C."/>
            <person name="Papp T."/>
            <person name="Martin F.M."/>
            <person name="Miettinen O."/>
            <person name="Hibbett D.S."/>
            <person name="Nagy L.G."/>
        </authorList>
    </citation>
    <scope>NUCLEOTIDE SEQUENCE [LARGE SCALE GENOMIC DNA]</scope>
    <source>
        <strain evidence="2 3">OMC1185</strain>
    </source>
</reference>